<dbReference type="EMBL" id="JARJCW010000044">
    <property type="protein sequence ID" value="KAJ7205273.1"/>
    <property type="molecule type" value="Genomic_DNA"/>
</dbReference>
<evidence type="ECO:0000259" key="1">
    <source>
        <dbReference type="Pfam" id="PF20493"/>
    </source>
</evidence>
<name>A0AAD6V7U3_9AGAR</name>
<reference evidence="2" key="1">
    <citation type="submission" date="2023-03" db="EMBL/GenBank/DDBJ databases">
        <title>Massive genome expansion in bonnet fungi (Mycena s.s.) driven by repeated elements and novel gene families across ecological guilds.</title>
        <authorList>
            <consortium name="Lawrence Berkeley National Laboratory"/>
            <person name="Harder C.B."/>
            <person name="Miyauchi S."/>
            <person name="Viragh M."/>
            <person name="Kuo A."/>
            <person name="Thoen E."/>
            <person name="Andreopoulos B."/>
            <person name="Lu D."/>
            <person name="Skrede I."/>
            <person name="Drula E."/>
            <person name="Henrissat B."/>
            <person name="Morin E."/>
            <person name="Kohler A."/>
            <person name="Barry K."/>
            <person name="LaButti K."/>
            <person name="Morin E."/>
            <person name="Salamov A."/>
            <person name="Lipzen A."/>
            <person name="Mereny Z."/>
            <person name="Hegedus B."/>
            <person name="Baldrian P."/>
            <person name="Stursova M."/>
            <person name="Weitz H."/>
            <person name="Taylor A."/>
            <person name="Grigoriev I.V."/>
            <person name="Nagy L.G."/>
            <person name="Martin F."/>
            <person name="Kauserud H."/>
        </authorList>
    </citation>
    <scope>NUCLEOTIDE SEQUENCE</scope>
    <source>
        <strain evidence="2">9144</strain>
    </source>
</reference>
<feature type="non-terminal residue" evidence="2">
    <location>
        <position position="1"/>
    </location>
</feature>
<comment type="caution">
    <text evidence="2">The sequence shown here is derived from an EMBL/GenBank/DDBJ whole genome shotgun (WGS) entry which is preliminary data.</text>
</comment>
<gene>
    <name evidence="2" type="ORF">GGX14DRAFT_645217</name>
</gene>
<feature type="non-terminal residue" evidence="2">
    <location>
        <position position="114"/>
    </location>
</feature>
<protein>
    <recommendedName>
        <fullName evidence="1">WD-like domain-containing protein</fullName>
    </recommendedName>
</protein>
<dbReference type="Proteomes" id="UP001219525">
    <property type="component" value="Unassembled WGS sequence"/>
</dbReference>
<organism evidence="2 3">
    <name type="scientific">Mycena pura</name>
    <dbReference type="NCBI Taxonomy" id="153505"/>
    <lineage>
        <taxon>Eukaryota</taxon>
        <taxon>Fungi</taxon>
        <taxon>Dikarya</taxon>
        <taxon>Basidiomycota</taxon>
        <taxon>Agaricomycotina</taxon>
        <taxon>Agaricomycetes</taxon>
        <taxon>Agaricomycetidae</taxon>
        <taxon>Agaricales</taxon>
        <taxon>Marasmiineae</taxon>
        <taxon>Mycenaceae</taxon>
        <taxon>Mycena</taxon>
    </lineage>
</organism>
<dbReference type="AlphaFoldDB" id="A0AAD6V7U3"/>
<proteinExistence type="predicted"/>
<evidence type="ECO:0000313" key="2">
    <source>
        <dbReference type="EMBL" id="KAJ7205273.1"/>
    </source>
</evidence>
<accession>A0AAD6V7U3</accession>
<dbReference type="InterPro" id="IPR046925">
    <property type="entry name" value="WD-like_fungi"/>
</dbReference>
<sequence length="114" mass="11520">LAGRARGTNNVVCDTSNTDSVSICRQLVNSLNVDPSTIIGNSPCSICLGQGGNECCVSWSVAAGNIQKGDLFNAANDILGTCGGGSTVSGFADNVDLSGTCTDECLSNRATHCS</sequence>
<keyword evidence="3" id="KW-1185">Reference proteome</keyword>
<feature type="domain" description="WD-like" evidence="1">
    <location>
        <begin position="9"/>
        <end position="113"/>
    </location>
</feature>
<evidence type="ECO:0000313" key="3">
    <source>
        <dbReference type="Proteomes" id="UP001219525"/>
    </source>
</evidence>
<dbReference type="Pfam" id="PF20493">
    <property type="entry name" value="WD-like_fungi"/>
    <property type="match status" value="1"/>
</dbReference>